<comment type="caution">
    <text evidence="2">The sequence shown here is derived from an EMBL/GenBank/DDBJ whole genome shotgun (WGS) entry which is preliminary data.</text>
</comment>
<evidence type="ECO:0000256" key="1">
    <source>
        <dbReference type="SAM" id="SignalP"/>
    </source>
</evidence>
<accession>A0A2G2Z9Y4</accession>
<gene>
    <name evidence="2" type="ORF">T459_16831</name>
</gene>
<evidence type="ECO:0000313" key="3">
    <source>
        <dbReference type="Proteomes" id="UP000222542"/>
    </source>
</evidence>
<dbReference type="Proteomes" id="UP000222542">
    <property type="component" value="Unassembled WGS sequence"/>
</dbReference>
<dbReference type="Gramene" id="PHT78779">
    <property type="protein sequence ID" value="PHT78779"/>
    <property type="gene ID" value="T459_16831"/>
</dbReference>
<keyword evidence="3" id="KW-1185">Reference proteome</keyword>
<feature type="chain" id="PRO_5013908429" description="Secreted protein" evidence="1">
    <location>
        <begin position="20"/>
        <end position="85"/>
    </location>
</feature>
<feature type="signal peptide" evidence="1">
    <location>
        <begin position="1"/>
        <end position="19"/>
    </location>
</feature>
<keyword evidence="1" id="KW-0732">Signal</keyword>
<evidence type="ECO:0008006" key="4">
    <source>
        <dbReference type="Google" id="ProtNLM"/>
    </source>
</evidence>
<evidence type="ECO:0000313" key="2">
    <source>
        <dbReference type="EMBL" id="PHT78779.1"/>
    </source>
</evidence>
<reference evidence="2 3" key="1">
    <citation type="journal article" date="2014" name="Nat. Genet.">
        <title>Genome sequence of the hot pepper provides insights into the evolution of pungency in Capsicum species.</title>
        <authorList>
            <person name="Kim S."/>
            <person name="Park M."/>
            <person name="Yeom S.I."/>
            <person name="Kim Y.M."/>
            <person name="Lee J.M."/>
            <person name="Lee H.A."/>
            <person name="Seo E."/>
            <person name="Choi J."/>
            <person name="Cheong K."/>
            <person name="Kim K.T."/>
            <person name="Jung K."/>
            <person name="Lee G.W."/>
            <person name="Oh S.K."/>
            <person name="Bae C."/>
            <person name="Kim S.B."/>
            <person name="Lee H.Y."/>
            <person name="Kim S.Y."/>
            <person name="Kim M.S."/>
            <person name="Kang B.C."/>
            <person name="Jo Y.D."/>
            <person name="Yang H.B."/>
            <person name="Jeong H.J."/>
            <person name="Kang W.H."/>
            <person name="Kwon J.K."/>
            <person name="Shin C."/>
            <person name="Lim J.Y."/>
            <person name="Park J.H."/>
            <person name="Huh J.H."/>
            <person name="Kim J.S."/>
            <person name="Kim B.D."/>
            <person name="Cohen O."/>
            <person name="Paran I."/>
            <person name="Suh M.C."/>
            <person name="Lee S.B."/>
            <person name="Kim Y.K."/>
            <person name="Shin Y."/>
            <person name="Noh S.J."/>
            <person name="Park J."/>
            <person name="Seo Y.S."/>
            <person name="Kwon S.Y."/>
            <person name="Kim H.A."/>
            <person name="Park J.M."/>
            <person name="Kim H.J."/>
            <person name="Choi S.B."/>
            <person name="Bosland P.W."/>
            <person name="Reeves G."/>
            <person name="Jo S.H."/>
            <person name="Lee B.W."/>
            <person name="Cho H.T."/>
            <person name="Choi H.S."/>
            <person name="Lee M.S."/>
            <person name="Yu Y."/>
            <person name="Do Choi Y."/>
            <person name="Park B.S."/>
            <person name="van Deynze A."/>
            <person name="Ashrafi H."/>
            <person name="Hill T."/>
            <person name="Kim W.T."/>
            <person name="Pai H.S."/>
            <person name="Ahn H.K."/>
            <person name="Yeam I."/>
            <person name="Giovannoni J.J."/>
            <person name="Rose J.K."/>
            <person name="Sorensen I."/>
            <person name="Lee S.J."/>
            <person name="Kim R.W."/>
            <person name="Choi I.Y."/>
            <person name="Choi B.S."/>
            <person name="Lim J.S."/>
            <person name="Lee Y.H."/>
            <person name="Choi D."/>
        </authorList>
    </citation>
    <scope>NUCLEOTIDE SEQUENCE [LARGE SCALE GENOMIC DNA]</scope>
    <source>
        <strain evidence="3">cv. CM334</strain>
    </source>
</reference>
<reference evidence="2 3" key="2">
    <citation type="journal article" date="2017" name="Genome Biol.">
        <title>New reference genome sequences of hot pepper reveal the massive evolution of plant disease-resistance genes by retroduplication.</title>
        <authorList>
            <person name="Kim S."/>
            <person name="Park J."/>
            <person name="Yeom S.I."/>
            <person name="Kim Y.M."/>
            <person name="Seo E."/>
            <person name="Kim K.T."/>
            <person name="Kim M.S."/>
            <person name="Lee J.M."/>
            <person name="Cheong K."/>
            <person name="Shin H.S."/>
            <person name="Kim S.B."/>
            <person name="Han K."/>
            <person name="Lee J."/>
            <person name="Park M."/>
            <person name="Lee H.A."/>
            <person name="Lee H.Y."/>
            <person name="Lee Y."/>
            <person name="Oh S."/>
            <person name="Lee J.H."/>
            <person name="Choi E."/>
            <person name="Choi E."/>
            <person name="Lee S.E."/>
            <person name="Jeon J."/>
            <person name="Kim H."/>
            <person name="Choi G."/>
            <person name="Song H."/>
            <person name="Lee J."/>
            <person name="Lee S.C."/>
            <person name="Kwon J.K."/>
            <person name="Lee H.Y."/>
            <person name="Koo N."/>
            <person name="Hong Y."/>
            <person name="Kim R.W."/>
            <person name="Kang W.H."/>
            <person name="Huh J.H."/>
            <person name="Kang B.C."/>
            <person name="Yang T.J."/>
            <person name="Lee Y.H."/>
            <person name="Bennetzen J.L."/>
            <person name="Choi D."/>
        </authorList>
    </citation>
    <scope>NUCLEOTIDE SEQUENCE [LARGE SCALE GENOMIC DNA]</scope>
    <source>
        <strain evidence="3">cv. CM334</strain>
    </source>
</reference>
<dbReference type="STRING" id="4072.A0A2G2Z9Y4"/>
<protein>
    <recommendedName>
        <fullName evidence="4">Secreted protein</fullName>
    </recommendedName>
</protein>
<proteinExistence type="predicted"/>
<sequence>MQRLGVYMLGLVARLASLGSPIYKALRCKEPTSIELFSTCTCFMKSVRTSCSDVEIKHLNVQPREPLTVNFALVLHHMYDESVGT</sequence>
<name>A0A2G2Z9Y4_CAPAN</name>
<dbReference type="EMBL" id="AYRZ02000006">
    <property type="protein sequence ID" value="PHT78779.1"/>
    <property type="molecule type" value="Genomic_DNA"/>
</dbReference>
<organism evidence="2 3">
    <name type="scientific">Capsicum annuum</name>
    <name type="common">Capsicum pepper</name>
    <dbReference type="NCBI Taxonomy" id="4072"/>
    <lineage>
        <taxon>Eukaryota</taxon>
        <taxon>Viridiplantae</taxon>
        <taxon>Streptophyta</taxon>
        <taxon>Embryophyta</taxon>
        <taxon>Tracheophyta</taxon>
        <taxon>Spermatophyta</taxon>
        <taxon>Magnoliopsida</taxon>
        <taxon>eudicotyledons</taxon>
        <taxon>Gunneridae</taxon>
        <taxon>Pentapetalae</taxon>
        <taxon>asterids</taxon>
        <taxon>lamiids</taxon>
        <taxon>Solanales</taxon>
        <taxon>Solanaceae</taxon>
        <taxon>Solanoideae</taxon>
        <taxon>Capsiceae</taxon>
        <taxon>Capsicum</taxon>
    </lineage>
</organism>
<dbReference type="AlphaFoldDB" id="A0A2G2Z9Y4"/>